<proteinExistence type="predicted"/>
<evidence type="ECO:0000313" key="1">
    <source>
        <dbReference type="EMBL" id="QHS87006.1"/>
    </source>
</evidence>
<dbReference type="EMBL" id="MN739071">
    <property type="protein sequence ID" value="QHS87006.1"/>
    <property type="molecule type" value="Genomic_DNA"/>
</dbReference>
<sequence>MGKKSKRNRHKIIELKTRDDRLSEVLDVFANFREVGLNKNIEGVGEFFAMCKDYVNDGQGRSGKIKIPGEKRIIHYILPTRKNTLISVNLKYNKNV</sequence>
<reference evidence="1" key="1">
    <citation type="journal article" date="2020" name="Nature">
        <title>Giant virus diversity and host interactions through global metagenomics.</title>
        <authorList>
            <person name="Schulz F."/>
            <person name="Roux S."/>
            <person name="Paez-Espino D."/>
            <person name="Jungbluth S."/>
            <person name="Walsh D.A."/>
            <person name="Denef V.J."/>
            <person name="McMahon K.D."/>
            <person name="Konstantinidis K.T."/>
            <person name="Eloe-Fadrosh E.A."/>
            <person name="Kyrpides N.C."/>
            <person name="Woyke T."/>
        </authorList>
    </citation>
    <scope>NUCLEOTIDE SEQUENCE</scope>
    <source>
        <strain evidence="1">GVMAG-M-3300009422-16</strain>
    </source>
</reference>
<dbReference type="AlphaFoldDB" id="A0A6C0B4M2"/>
<accession>A0A6C0B4M2</accession>
<name>A0A6C0B4M2_9ZZZZ</name>
<organism evidence="1">
    <name type="scientific">viral metagenome</name>
    <dbReference type="NCBI Taxonomy" id="1070528"/>
    <lineage>
        <taxon>unclassified sequences</taxon>
        <taxon>metagenomes</taxon>
        <taxon>organismal metagenomes</taxon>
    </lineage>
</organism>
<protein>
    <submittedName>
        <fullName evidence="1">Uncharacterized protein</fullName>
    </submittedName>
</protein>